<dbReference type="SUPFAM" id="SSF82693">
    <property type="entry name" value="Multidrug efflux transporter AcrB pore domain, PN1, PN2, PC1 and PC2 subdomains"/>
    <property type="match status" value="3"/>
</dbReference>
<dbReference type="RefSeq" id="WP_106456230.1">
    <property type="nucleotide sequence ID" value="NZ_PXOH01000005.1"/>
</dbReference>
<evidence type="ECO:0000313" key="3">
    <source>
        <dbReference type="Proteomes" id="UP000239001"/>
    </source>
</evidence>
<dbReference type="Gene3D" id="1.20.1640.10">
    <property type="entry name" value="Multidrug efflux transporter AcrB transmembrane domain"/>
    <property type="match status" value="4"/>
</dbReference>
<keyword evidence="3" id="KW-1185">Reference proteome</keyword>
<dbReference type="PANTHER" id="PTHR32063:SF0">
    <property type="entry name" value="SWARMING MOTILITY PROTEIN SWRC"/>
    <property type="match status" value="1"/>
</dbReference>
<feature type="transmembrane region" description="Helical" evidence="1">
    <location>
        <begin position="849"/>
        <end position="875"/>
    </location>
</feature>
<feature type="transmembrane region" description="Helical" evidence="1">
    <location>
        <begin position="360"/>
        <end position="380"/>
    </location>
</feature>
<reference evidence="2 3" key="2">
    <citation type="submission" date="2018-03" db="EMBL/GenBank/DDBJ databases">
        <authorList>
            <person name="Keele B.F."/>
        </authorList>
    </citation>
    <scope>NUCLEOTIDE SEQUENCE [LARGE SCALE GENOMIC DNA]</scope>
    <source>
        <strain evidence="2 3">CCALA 016</strain>
    </source>
</reference>
<dbReference type="InterPro" id="IPR001036">
    <property type="entry name" value="Acrflvin-R"/>
</dbReference>
<dbReference type="Pfam" id="PF00873">
    <property type="entry name" value="ACR_tran"/>
    <property type="match status" value="3"/>
</dbReference>
<feature type="transmembrane region" description="Helical" evidence="1">
    <location>
        <begin position="267"/>
        <end position="282"/>
    </location>
</feature>
<feature type="transmembrane region" description="Helical" evidence="1">
    <location>
        <begin position="21"/>
        <end position="40"/>
    </location>
</feature>
<feature type="transmembrane region" description="Helical" evidence="1">
    <location>
        <begin position="452"/>
        <end position="471"/>
    </location>
</feature>
<dbReference type="Gene3D" id="3.30.70.1430">
    <property type="entry name" value="Multidrug efflux transporter AcrB pore domain"/>
    <property type="match status" value="2"/>
</dbReference>
<organism evidence="2 3">
    <name type="scientific">Aphanothece hegewaldii CCALA 016</name>
    <dbReference type="NCBI Taxonomy" id="2107694"/>
    <lineage>
        <taxon>Bacteria</taxon>
        <taxon>Bacillati</taxon>
        <taxon>Cyanobacteriota</taxon>
        <taxon>Cyanophyceae</taxon>
        <taxon>Oscillatoriophycideae</taxon>
        <taxon>Chroococcales</taxon>
        <taxon>Aphanothecaceae</taxon>
        <taxon>Aphanothece</taxon>
    </lineage>
</organism>
<feature type="transmembrane region" description="Helical" evidence="1">
    <location>
        <begin position="816"/>
        <end position="837"/>
    </location>
</feature>
<sequence length="888" mass="97316">MKNNFREQFNLSRIAIRHPRLTIAFWLGIAVAGLLAFSSLKYGLFPEITFPVVVVNAQNPIETALETETKLTQPLETTLNNIETVRDVSSMTYPGRAVVNVLFDIGDNLETSTEIVKQKLSQISLPPNTTYDVIPVNLNESPVISYALLSETKSLDELSQIAKTTIIPQLQSLYGVLKVNLLGDASISTEQSSTIKTQFPTLVRFNQQNSLALQVIKTSQANTLEVVSQVEKAIQTLQPQLKEIQLTLAETQAGFIREATQATIEDLILAIILSILIVFPFLRSFSATLITALAIPLSLLGTCIVMAIFGFNLETITLLALTLVIGIVIDDAIVDVENISRHIEEGYSPKEAAKVGTDEIGLSVTASTITIAAVFIPVAFMGGAIGKFFKPFGITVSAAVLISLFVARTLSPVLAVYWLKRRNNTNQNHEQNWAIGQKYRNLLRWSLHHRKIVIGLAILSFIIGVGLIPLIPKGFMPQLDRGEFNVVYTVPLPKLSVIPKPENTTNSQSPNSGAFNWISDLAKSPERILLRRTQRIGERIEETVLKSPDVEYVFTVAGIQGTPNKGKLYVTLKHERQLTTAQVQEQVRQNLPQLKGVTVSVEDIPFVQTEAEKPLQIALRGQDLTTLYQSAEKLKNKISQLPGFEDVELSSQLSETGEIVQIERLSGENTVYLGANLSQGKGLEDATQIVEDTAKSILPAEITLKRWGSSSQSYDVLTSFGRTLSLSILIMLLVLFALFGRLLEPIVVGLSLPLSVVGAMLGLLITQSAFGIISLIGLIFLVGLLDKNAVLLLDYINQLRRKGMNREEAILETGFVRLRPIIMTTASTILGMLPIALGLGAGGELRQPMAVAIIGGLLTSSLLSLIVVPVLYTILEDFWLKIEGRKTV</sequence>
<feature type="transmembrane region" description="Helical" evidence="1">
    <location>
        <begin position="315"/>
        <end position="334"/>
    </location>
</feature>
<feature type="transmembrane region" description="Helical" evidence="1">
    <location>
        <begin position="392"/>
        <end position="419"/>
    </location>
</feature>
<reference evidence="2 3" key="1">
    <citation type="submission" date="2018-03" db="EMBL/GenBank/DDBJ databases">
        <title>The ancient ancestry and fast evolution of plastids.</title>
        <authorList>
            <person name="Moore K.R."/>
            <person name="Magnabosco C."/>
            <person name="Momper L."/>
            <person name="Gold D.A."/>
            <person name="Bosak T."/>
            <person name="Fournier G.P."/>
        </authorList>
    </citation>
    <scope>NUCLEOTIDE SEQUENCE [LARGE SCALE GENOMIC DNA]</scope>
    <source>
        <strain evidence="2 3">CCALA 016</strain>
    </source>
</reference>
<dbReference type="GO" id="GO:0042910">
    <property type="term" value="F:xenobiotic transmembrane transporter activity"/>
    <property type="evidence" value="ECO:0007669"/>
    <property type="project" value="TreeGrafter"/>
</dbReference>
<dbReference type="PANTHER" id="PTHR32063">
    <property type="match status" value="1"/>
</dbReference>
<feature type="transmembrane region" description="Helical" evidence="1">
    <location>
        <begin position="772"/>
        <end position="796"/>
    </location>
</feature>
<dbReference type="OrthoDB" id="9791035at2"/>
<dbReference type="AlphaFoldDB" id="A0A2T1M095"/>
<keyword evidence="1" id="KW-1133">Transmembrane helix</keyword>
<evidence type="ECO:0000256" key="1">
    <source>
        <dbReference type="SAM" id="Phobius"/>
    </source>
</evidence>
<dbReference type="GO" id="GO:0005886">
    <property type="term" value="C:plasma membrane"/>
    <property type="evidence" value="ECO:0007669"/>
    <property type="project" value="TreeGrafter"/>
</dbReference>
<gene>
    <name evidence="2" type="ORF">C7H19_06250</name>
</gene>
<dbReference type="Gene3D" id="3.30.70.1440">
    <property type="entry name" value="Multidrug efflux transporter AcrB pore domain"/>
    <property type="match status" value="1"/>
</dbReference>
<keyword evidence="1" id="KW-0472">Membrane</keyword>
<name>A0A2T1M095_9CHRO</name>
<accession>A0A2T1M095</accession>
<dbReference type="Gene3D" id="3.30.70.1320">
    <property type="entry name" value="Multidrug efflux transporter AcrB pore domain like"/>
    <property type="match status" value="2"/>
</dbReference>
<evidence type="ECO:0000313" key="2">
    <source>
        <dbReference type="EMBL" id="PSF38070.1"/>
    </source>
</evidence>
<feature type="transmembrane region" description="Helical" evidence="1">
    <location>
        <begin position="720"/>
        <end position="739"/>
    </location>
</feature>
<dbReference type="SUPFAM" id="SSF82866">
    <property type="entry name" value="Multidrug efflux transporter AcrB transmembrane domain"/>
    <property type="match status" value="2"/>
</dbReference>
<proteinExistence type="predicted"/>
<keyword evidence="1" id="KW-0812">Transmembrane</keyword>
<protein>
    <submittedName>
        <fullName evidence="2">Cation transporter</fullName>
    </submittedName>
</protein>
<dbReference type="EMBL" id="PXOH01000005">
    <property type="protein sequence ID" value="PSF38070.1"/>
    <property type="molecule type" value="Genomic_DNA"/>
</dbReference>
<comment type="caution">
    <text evidence="2">The sequence shown here is derived from an EMBL/GenBank/DDBJ whole genome shotgun (WGS) entry which is preliminary data.</text>
</comment>
<feature type="transmembrane region" description="Helical" evidence="1">
    <location>
        <begin position="289"/>
        <end position="309"/>
    </location>
</feature>
<dbReference type="Proteomes" id="UP000239001">
    <property type="component" value="Unassembled WGS sequence"/>
</dbReference>